<proteinExistence type="predicted"/>
<dbReference type="STRING" id="485916.Dtox_3833"/>
<dbReference type="Proteomes" id="UP000002217">
    <property type="component" value="Chromosome"/>
</dbReference>
<dbReference type="EMBL" id="CP001720">
    <property type="protein sequence ID" value="ACV64537.1"/>
    <property type="molecule type" value="Genomic_DNA"/>
</dbReference>
<dbReference type="OrthoDB" id="1676884at2"/>
<name>C8VXE1_DESAS</name>
<sequence>MKIQSSNIFMHSDCSSISIDTKEETLKTWVGDKRPDFEGKLSSTNQLAKITINTDFLDLSEEARALIEQEKSASGKITETQNEEINISDKDKQKILLLQKMLEAITGKKIKFILPERIELQGTSAKLSFNSRNLNIKLPAKLGSGMEYNLQETHFEKEQMSYESQGIIKTSDGREINFSVQLDMSRQFASQQNIQIRAGDAVKIDPLVINFNGKAPELTDTKFSFDLDSDGSQDQISFLTQDSGFLALDLNNDGVINNGSELFGPNSGNGFAELSQYDSDGNNWIDENDPIFEQLRIWTKDSKGNDKLFALGQKGVGAIYLGNIETPFSMKNSENILNGQIRTSGIYINENGTAGTIQQIDLTV</sequence>
<evidence type="ECO:0000313" key="2">
    <source>
        <dbReference type="Proteomes" id="UP000002217"/>
    </source>
</evidence>
<dbReference type="PANTHER" id="PTHR39431:SF1">
    <property type="entry name" value="FRPA_C-RELATED PROTEIN"/>
    <property type="match status" value="1"/>
</dbReference>
<dbReference type="HOGENOM" id="CLU_047227_0_0_9"/>
<organism evidence="1 2">
    <name type="scientific">Desulfofarcimen acetoxidans (strain ATCC 49208 / DSM 771 / KCTC 5769 / VKM B-1644 / 5575)</name>
    <name type="common">Desulfotomaculum acetoxidans</name>
    <dbReference type="NCBI Taxonomy" id="485916"/>
    <lineage>
        <taxon>Bacteria</taxon>
        <taxon>Bacillati</taxon>
        <taxon>Bacillota</taxon>
        <taxon>Clostridia</taxon>
        <taxon>Eubacteriales</taxon>
        <taxon>Peptococcaceae</taxon>
        <taxon>Desulfofarcimen</taxon>
    </lineage>
</organism>
<reference evidence="1 2" key="1">
    <citation type="journal article" date="2009" name="Stand. Genomic Sci.">
        <title>Complete genome sequence of Desulfotomaculum acetoxidans type strain (5575).</title>
        <authorList>
            <person name="Spring S."/>
            <person name="Lapidus A."/>
            <person name="Schroder M."/>
            <person name="Gleim D."/>
            <person name="Sims D."/>
            <person name="Meincke L."/>
            <person name="Glavina Del Rio T."/>
            <person name="Tice H."/>
            <person name="Copeland A."/>
            <person name="Cheng J.F."/>
            <person name="Lucas S."/>
            <person name="Chen F."/>
            <person name="Nolan M."/>
            <person name="Bruce D."/>
            <person name="Goodwin L."/>
            <person name="Pitluck S."/>
            <person name="Ivanova N."/>
            <person name="Mavromatis K."/>
            <person name="Mikhailova N."/>
            <person name="Pati A."/>
            <person name="Chen A."/>
            <person name="Palaniappan K."/>
            <person name="Land M."/>
            <person name="Hauser L."/>
            <person name="Chang Y.J."/>
            <person name="Jeffries C.D."/>
            <person name="Chain P."/>
            <person name="Saunders E."/>
            <person name="Brettin T."/>
            <person name="Detter J.C."/>
            <person name="Goker M."/>
            <person name="Bristow J."/>
            <person name="Eisen J.A."/>
            <person name="Markowitz V."/>
            <person name="Hugenholtz P."/>
            <person name="Kyrpides N.C."/>
            <person name="Klenk H.P."/>
            <person name="Han C."/>
        </authorList>
    </citation>
    <scope>NUCLEOTIDE SEQUENCE [LARGE SCALE GENOMIC DNA]</scope>
    <source>
        <strain evidence="2">ATCC 49208 / DSM 771 / VKM B-1644</strain>
    </source>
</reference>
<dbReference type="RefSeq" id="WP_015759219.1">
    <property type="nucleotide sequence ID" value="NC_013216.1"/>
</dbReference>
<keyword evidence="2" id="KW-1185">Reference proteome</keyword>
<gene>
    <name evidence="1" type="ordered locus">Dtox_3833</name>
</gene>
<dbReference type="AlphaFoldDB" id="C8VXE1"/>
<protein>
    <recommendedName>
        <fullName evidence="3">VCBS repeat-containing protein</fullName>
    </recommendedName>
</protein>
<dbReference type="PANTHER" id="PTHR39431">
    <property type="entry name" value="FRPA/C-RELATED PROTEIN"/>
    <property type="match status" value="1"/>
</dbReference>
<dbReference type="KEGG" id="dae:Dtox_3833"/>
<evidence type="ECO:0000313" key="1">
    <source>
        <dbReference type="EMBL" id="ACV64537.1"/>
    </source>
</evidence>
<evidence type="ECO:0008006" key="3">
    <source>
        <dbReference type="Google" id="ProtNLM"/>
    </source>
</evidence>
<accession>C8VXE1</accession>
<dbReference type="eggNOG" id="COG2931">
    <property type="taxonomic scope" value="Bacteria"/>
</dbReference>